<keyword evidence="2" id="KW-1133">Transmembrane helix</keyword>
<dbReference type="EMBL" id="CAMPGE010018851">
    <property type="protein sequence ID" value="CAI2377228.1"/>
    <property type="molecule type" value="Genomic_DNA"/>
</dbReference>
<gene>
    <name evidence="3" type="ORF">ECRASSUSDP1_LOCUS18611</name>
</gene>
<name>A0AAD2D2I8_EUPCR</name>
<protein>
    <submittedName>
        <fullName evidence="3">Uncharacterized protein</fullName>
    </submittedName>
</protein>
<reference evidence="3" key="1">
    <citation type="submission" date="2023-07" db="EMBL/GenBank/DDBJ databases">
        <authorList>
            <consortium name="AG Swart"/>
            <person name="Singh M."/>
            <person name="Singh A."/>
            <person name="Seah K."/>
            <person name="Emmerich C."/>
        </authorList>
    </citation>
    <scope>NUCLEOTIDE SEQUENCE</scope>
    <source>
        <strain evidence="3">DP1</strain>
    </source>
</reference>
<comment type="caution">
    <text evidence="3">The sequence shown here is derived from an EMBL/GenBank/DDBJ whole genome shotgun (WGS) entry which is preliminary data.</text>
</comment>
<evidence type="ECO:0000313" key="3">
    <source>
        <dbReference type="EMBL" id="CAI2377228.1"/>
    </source>
</evidence>
<feature type="region of interest" description="Disordered" evidence="1">
    <location>
        <begin position="24"/>
        <end position="45"/>
    </location>
</feature>
<feature type="transmembrane region" description="Helical" evidence="2">
    <location>
        <begin position="182"/>
        <end position="206"/>
    </location>
</feature>
<feature type="transmembrane region" description="Helical" evidence="2">
    <location>
        <begin position="147"/>
        <end position="170"/>
    </location>
</feature>
<keyword evidence="2" id="KW-0812">Transmembrane</keyword>
<proteinExistence type="predicted"/>
<dbReference type="Proteomes" id="UP001295684">
    <property type="component" value="Unassembled WGS sequence"/>
</dbReference>
<keyword evidence="2" id="KW-0472">Membrane</keyword>
<keyword evidence="4" id="KW-1185">Reference proteome</keyword>
<evidence type="ECO:0000256" key="2">
    <source>
        <dbReference type="SAM" id="Phobius"/>
    </source>
</evidence>
<evidence type="ECO:0000313" key="4">
    <source>
        <dbReference type="Proteomes" id="UP001295684"/>
    </source>
</evidence>
<dbReference type="AlphaFoldDB" id="A0AAD2D2I8"/>
<organism evidence="3 4">
    <name type="scientific">Euplotes crassus</name>
    <dbReference type="NCBI Taxonomy" id="5936"/>
    <lineage>
        <taxon>Eukaryota</taxon>
        <taxon>Sar</taxon>
        <taxon>Alveolata</taxon>
        <taxon>Ciliophora</taxon>
        <taxon>Intramacronucleata</taxon>
        <taxon>Spirotrichea</taxon>
        <taxon>Hypotrichia</taxon>
        <taxon>Euplotida</taxon>
        <taxon>Euplotidae</taxon>
        <taxon>Moneuplotes</taxon>
    </lineage>
</organism>
<sequence length="262" mass="30133">MLGRRVLQERVRLVRYFSQKPNEAQKAARRVDRAKPRSQTLKQNTTPKERRTYLWYYGLAAVSFIGVLKASSKVTEALLLVSDELKSTSPKIKEIYDCKNESYIIEMEQSEIVHKDVLLQNKFPIIKAGVDHAFEENCRIISSIPNPALLCSPFIAFSTVGMGLHLLAFIRGRGPRTRWIQMAMWLLIYATLNVTAVSMITLRSWLSKDIQSFVEYIRVTARVCTPEQIDETTDVTKLEPMLLDYSKLSRMDKIKLKIANIF</sequence>
<evidence type="ECO:0000256" key="1">
    <source>
        <dbReference type="SAM" id="MobiDB-lite"/>
    </source>
</evidence>
<accession>A0AAD2D2I8</accession>